<evidence type="ECO:0000313" key="2">
    <source>
        <dbReference type="EMBL" id="TNN27996.1"/>
    </source>
</evidence>
<dbReference type="Proteomes" id="UP000314294">
    <property type="component" value="Unassembled WGS sequence"/>
</dbReference>
<feature type="region of interest" description="Disordered" evidence="1">
    <location>
        <begin position="1"/>
        <end position="27"/>
    </location>
</feature>
<feature type="compositionally biased region" description="Polar residues" evidence="1">
    <location>
        <begin position="74"/>
        <end position="84"/>
    </location>
</feature>
<name>A0A4Z2EGK4_9TELE</name>
<sequence>MSRGTRASLRHGDVVLEDQPQRHSSPPRHWIEKKTVLEGLLGRHQQQQQQQPAWRQRARHLSLNGLDRTHGDRLQSSGAQSPVSVRTHRAAHAAWRGAARCVQGPQ</sequence>
<comment type="caution">
    <text evidence="2">The sequence shown here is derived from an EMBL/GenBank/DDBJ whole genome shotgun (WGS) entry which is preliminary data.</text>
</comment>
<protein>
    <submittedName>
        <fullName evidence="2">Uncharacterized protein</fullName>
    </submittedName>
</protein>
<evidence type="ECO:0000313" key="3">
    <source>
        <dbReference type="Proteomes" id="UP000314294"/>
    </source>
</evidence>
<keyword evidence="3" id="KW-1185">Reference proteome</keyword>
<evidence type="ECO:0000256" key="1">
    <source>
        <dbReference type="SAM" id="MobiDB-lite"/>
    </source>
</evidence>
<feature type="region of interest" description="Disordered" evidence="1">
    <location>
        <begin position="62"/>
        <end position="91"/>
    </location>
</feature>
<gene>
    <name evidence="2" type="ORF">EYF80_061854</name>
</gene>
<accession>A0A4Z2EGK4</accession>
<dbReference type="EMBL" id="SRLO01007436">
    <property type="protein sequence ID" value="TNN27996.1"/>
    <property type="molecule type" value="Genomic_DNA"/>
</dbReference>
<reference evidence="2 3" key="1">
    <citation type="submission" date="2019-03" db="EMBL/GenBank/DDBJ databases">
        <title>First draft genome of Liparis tanakae, snailfish: a comprehensive survey of snailfish specific genes.</title>
        <authorList>
            <person name="Kim W."/>
            <person name="Song I."/>
            <person name="Jeong J.-H."/>
            <person name="Kim D."/>
            <person name="Kim S."/>
            <person name="Ryu S."/>
            <person name="Song J.Y."/>
            <person name="Lee S.K."/>
        </authorList>
    </citation>
    <scope>NUCLEOTIDE SEQUENCE [LARGE SCALE GENOMIC DNA]</scope>
    <source>
        <tissue evidence="2">Muscle</tissue>
    </source>
</reference>
<dbReference type="AlphaFoldDB" id="A0A4Z2EGK4"/>
<organism evidence="2 3">
    <name type="scientific">Liparis tanakae</name>
    <name type="common">Tanaka's snailfish</name>
    <dbReference type="NCBI Taxonomy" id="230148"/>
    <lineage>
        <taxon>Eukaryota</taxon>
        <taxon>Metazoa</taxon>
        <taxon>Chordata</taxon>
        <taxon>Craniata</taxon>
        <taxon>Vertebrata</taxon>
        <taxon>Euteleostomi</taxon>
        <taxon>Actinopterygii</taxon>
        <taxon>Neopterygii</taxon>
        <taxon>Teleostei</taxon>
        <taxon>Neoteleostei</taxon>
        <taxon>Acanthomorphata</taxon>
        <taxon>Eupercaria</taxon>
        <taxon>Perciformes</taxon>
        <taxon>Cottioidei</taxon>
        <taxon>Cottales</taxon>
        <taxon>Liparidae</taxon>
        <taxon>Liparis</taxon>
    </lineage>
</organism>
<proteinExistence type="predicted"/>